<comment type="cofactor">
    <cofactor evidence="1 6">
        <name>FAD</name>
        <dbReference type="ChEBI" id="CHEBI:57692"/>
    </cofactor>
</comment>
<feature type="domain" description="Acyl-CoA oxidase/dehydrogenase middle" evidence="9">
    <location>
        <begin position="138"/>
        <end position="232"/>
    </location>
</feature>
<dbReference type="Gene3D" id="1.10.540.10">
    <property type="entry name" value="Acyl-CoA dehydrogenase/oxidase, N-terminal domain"/>
    <property type="match status" value="1"/>
</dbReference>
<evidence type="ECO:0000256" key="7">
    <source>
        <dbReference type="SAM" id="MobiDB-lite"/>
    </source>
</evidence>
<evidence type="ECO:0000256" key="5">
    <source>
        <dbReference type="ARBA" id="ARBA00023002"/>
    </source>
</evidence>
<evidence type="ECO:0000313" key="11">
    <source>
        <dbReference type="EMBL" id="MTD15960.1"/>
    </source>
</evidence>
<feature type="domain" description="Acyl-CoA dehydrogenase/oxidase N-terminal" evidence="10">
    <location>
        <begin position="19"/>
        <end position="133"/>
    </location>
</feature>
<keyword evidence="3 6" id="KW-0285">Flavoprotein</keyword>
<dbReference type="InterPro" id="IPR046373">
    <property type="entry name" value="Acyl-CoA_Oxase/DH_mid-dom_sf"/>
</dbReference>
<evidence type="ECO:0000259" key="9">
    <source>
        <dbReference type="Pfam" id="PF02770"/>
    </source>
</evidence>
<evidence type="ECO:0000256" key="3">
    <source>
        <dbReference type="ARBA" id="ARBA00022630"/>
    </source>
</evidence>
<name>A0A7K1FPE6_9ACTN</name>
<evidence type="ECO:0000313" key="12">
    <source>
        <dbReference type="Proteomes" id="UP000460221"/>
    </source>
</evidence>
<keyword evidence="5 6" id="KW-0560">Oxidoreductase</keyword>
<dbReference type="Pfam" id="PF02770">
    <property type="entry name" value="Acyl-CoA_dh_M"/>
    <property type="match status" value="1"/>
</dbReference>
<dbReference type="Gene3D" id="1.20.140.10">
    <property type="entry name" value="Butyryl-CoA Dehydrogenase, subunit A, domain 3"/>
    <property type="match status" value="1"/>
</dbReference>
<evidence type="ECO:0000259" key="10">
    <source>
        <dbReference type="Pfam" id="PF02771"/>
    </source>
</evidence>
<dbReference type="AlphaFoldDB" id="A0A7K1FPE6"/>
<dbReference type="EMBL" id="WLYK01000008">
    <property type="protein sequence ID" value="MTD15960.1"/>
    <property type="molecule type" value="Genomic_DNA"/>
</dbReference>
<evidence type="ECO:0000256" key="6">
    <source>
        <dbReference type="RuleBase" id="RU362125"/>
    </source>
</evidence>
<protein>
    <submittedName>
        <fullName evidence="11">Acyl-CoA dehydrogenase</fullName>
    </submittedName>
</protein>
<dbReference type="GO" id="GO:0016627">
    <property type="term" value="F:oxidoreductase activity, acting on the CH-CH group of donors"/>
    <property type="evidence" value="ECO:0007669"/>
    <property type="project" value="InterPro"/>
</dbReference>
<dbReference type="GO" id="GO:0050660">
    <property type="term" value="F:flavin adenine dinucleotide binding"/>
    <property type="evidence" value="ECO:0007669"/>
    <property type="project" value="InterPro"/>
</dbReference>
<evidence type="ECO:0000259" key="8">
    <source>
        <dbReference type="Pfam" id="PF00441"/>
    </source>
</evidence>
<dbReference type="PANTHER" id="PTHR43292:SF4">
    <property type="entry name" value="ACYL-COA DEHYDROGENASE FADE34"/>
    <property type="match status" value="1"/>
</dbReference>
<feature type="domain" description="Acyl-CoA dehydrogenase/oxidase C-terminal" evidence="8">
    <location>
        <begin position="246"/>
        <end position="392"/>
    </location>
</feature>
<dbReference type="GO" id="GO:0005886">
    <property type="term" value="C:plasma membrane"/>
    <property type="evidence" value="ECO:0007669"/>
    <property type="project" value="TreeGrafter"/>
</dbReference>
<dbReference type="InterPro" id="IPR013786">
    <property type="entry name" value="AcylCoA_DH/ox_N"/>
</dbReference>
<comment type="caution">
    <text evidence="11">The sequence shown here is derived from an EMBL/GenBank/DDBJ whole genome shotgun (WGS) entry which is preliminary data.</text>
</comment>
<dbReference type="InterPro" id="IPR037069">
    <property type="entry name" value="AcylCoA_DH/ox_N_sf"/>
</dbReference>
<comment type="similarity">
    <text evidence="2 6">Belongs to the acyl-CoA dehydrogenase family.</text>
</comment>
<dbReference type="Gene3D" id="2.40.110.10">
    <property type="entry name" value="Butyryl-CoA Dehydrogenase, subunit A, domain 2"/>
    <property type="match status" value="1"/>
</dbReference>
<dbReference type="InterPro" id="IPR009100">
    <property type="entry name" value="AcylCoA_DH/oxidase_NM_dom_sf"/>
</dbReference>
<dbReference type="RefSeq" id="WP_154769955.1">
    <property type="nucleotide sequence ID" value="NZ_WLYK01000008.1"/>
</dbReference>
<evidence type="ECO:0000256" key="4">
    <source>
        <dbReference type="ARBA" id="ARBA00022827"/>
    </source>
</evidence>
<dbReference type="SUPFAM" id="SSF56645">
    <property type="entry name" value="Acyl-CoA dehydrogenase NM domain-like"/>
    <property type="match status" value="1"/>
</dbReference>
<feature type="compositionally biased region" description="Basic and acidic residues" evidence="7">
    <location>
        <begin position="396"/>
        <end position="412"/>
    </location>
</feature>
<reference evidence="11 12" key="1">
    <citation type="submission" date="2019-11" db="EMBL/GenBank/DDBJ databases">
        <authorList>
            <person name="Jiang L.-Q."/>
        </authorList>
    </citation>
    <scope>NUCLEOTIDE SEQUENCE [LARGE SCALE GENOMIC DNA]</scope>
    <source>
        <strain evidence="11 12">YIM 132087</strain>
    </source>
</reference>
<dbReference type="SUPFAM" id="SSF47203">
    <property type="entry name" value="Acyl-CoA dehydrogenase C-terminal domain-like"/>
    <property type="match status" value="1"/>
</dbReference>
<dbReference type="Pfam" id="PF00441">
    <property type="entry name" value="Acyl-CoA_dh_1"/>
    <property type="match status" value="1"/>
</dbReference>
<dbReference type="InterPro" id="IPR009075">
    <property type="entry name" value="AcylCo_DH/oxidase_C"/>
</dbReference>
<gene>
    <name evidence="11" type="ORF">GIS00_18655</name>
</gene>
<keyword evidence="12" id="KW-1185">Reference proteome</keyword>
<accession>A0A7K1FPE6</accession>
<feature type="region of interest" description="Disordered" evidence="7">
    <location>
        <begin position="391"/>
        <end position="412"/>
    </location>
</feature>
<evidence type="ECO:0000256" key="2">
    <source>
        <dbReference type="ARBA" id="ARBA00009347"/>
    </source>
</evidence>
<dbReference type="Pfam" id="PF02771">
    <property type="entry name" value="Acyl-CoA_dh_N"/>
    <property type="match status" value="1"/>
</dbReference>
<organism evidence="11 12">
    <name type="scientific">Nakamurella alba</name>
    <dbReference type="NCBI Taxonomy" id="2665158"/>
    <lineage>
        <taxon>Bacteria</taxon>
        <taxon>Bacillati</taxon>
        <taxon>Actinomycetota</taxon>
        <taxon>Actinomycetes</taxon>
        <taxon>Nakamurellales</taxon>
        <taxon>Nakamurellaceae</taxon>
        <taxon>Nakamurella</taxon>
    </lineage>
</organism>
<evidence type="ECO:0000256" key="1">
    <source>
        <dbReference type="ARBA" id="ARBA00001974"/>
    </source>
</evidence>
<proteinExistence type="inferred from homology"/>
<sequence>MTTTATPVTSPGTVPTAAQVREFVEAHLPDEWRRTLDAGDAAALERLRLDPEHGRAWYEVLGRAGLATPTWPAEYHGLGLTPADAAGIRAALADLGVGRPAADEVGIDMGGPTVLEWGTDEQKARWLPPLARGAQRWCQLFSEPGAGSDLASLATRAVPQPDGGWLVTGQKVWNSYAHIADLGMLLARTDPGRPKHHGISFFVVDMHAPGVEVRPLRQITGDSEFNEVFLTDVRLPPDALLGPLHAGWRVAISTLMSERSSISGRPSIGPGRATRLVRRALATGAWQDPLLRDRLVQLFVEERALQTTTIRASVELAHQLPGAEGSVRKLRNAELDETAGLLAADIDPDAVTAWDPSGPRPSAVDDFLQMKKISIAGGTSEIQRTIIGERMLGLPKDPDPDRDLPFDARTVR</sequence>
<dbReference type="InterPro" id="IPR052161">
    <property type="entry name" value="Mycobact_Acyl-CoA_DH"/>
</dbReference>
<dbReference type="FunFam" id="2.40.110.10:FF:000011">
    <property type="entry name" value="Acyl-CoA dehydrogenase FadE34"/>
    <property type="match status" value="1"/>
</dbReference>
<dbReference type="Proteomes" id="UP000460221">
    <property type="component" value="Unassembled WGS sequence"/>
</dbReference>
<keyword evidence="4 6" id="KW-0274">FAD</keyword>
<dbReference type="PANTHER" id="PTHR43292">
    <property type="entry name" value="ACYL-COA DEHYDROGENASE"/>
    <property type="match status" value="1"/>
</dbReference>
<dbReference type="InterPro" id="IPR006091">
    <property type="entry name" value="Acyl-CoA_Oxase/DH_mid-dom"/>
</dbReference>
<dbReference type="InterPro" id="IPR036250">
    <property type="entry name" value="AcylCo_DH-like_C"/>
</dbReference>